<dbReference type="GO" id="GO:0004821">
    <property type="term" value="F:histidine-tRNA ligase activity"/>
    <property type="evidence" value="ECO:0007669"/>
    <property type="project" value="UniProtKB-EC"/>
</dbReference>
<evidence type="ECO:0000259" key="1">
    <source>
        <dbReference type="Pfam" id="PF03129"/>
    </source>
</evidence>
<dbReference type="Pfam" id="PF03129">
    <property type="entry name" value="HGTP_anticodon"/>
    <property type="match status" value="1"/>
</dbReference>
<sequence>MVSMLRDAGISSDIDLMGRKMAKAMKHASAVRAENVVIVGEKELSEDSVTVRDMSSGEQNLVRISELVRFLS</sequence>
<evidence type="ECO:0000313" key="2">
    <source>
        <dbReference type="EMBL" id="MPN46646.1"/>
    </source>
</evidence>
<comment type="caution">
    <text evidence="2">The sequence shown here is derived from an EMBL/GenBank/DDBJ whole genome shotgun (WGS) entry which is preliminary data.</text>
</comment>
<proteinExistence type="predicted"/>
<dbReference type="EMBL" id="VSSQ01107489">
    <property type="protein sequence ID" value="MPN46646.1"/>
    <property type="molecule type" value="Genomic_DNA"/>
</dbReference>
<dbReference type="SUPFAM" id="SSF52954">
    <property type="entry name" value="Class II aaRS ABD-related"/>
    <property type="match status" value="1"/>
</dbReference>
<dbReference type="InterPro" id="IPR004154">
    <property type="entry name" value="Anticodon-bd"/>
</dbReference>
<dbReference type="AlphaFoldDB" id="A0A645I6X1"/>
<organism evidence="2">
    <name type="scientific">bioreactor metagenome</name>
    <dbReference type="NCBI Taxonomy" id="1076179"/>
    <lineage>
        <taxon>unclassified sequences</taxon>
        <taxon>metagenomes</taxon>
        <taxon>ecological metagenomes</taxon>
    </lineage>
</organism>
<feature type="domain" description="Anticodon-binding" evidence="1">
    <location>
        <begin position="3"/>
        <end position="71"/>
    </location>
</feature>
<dbReference type="Gene3D" id="3.40.50.800">
    <property type="entry name" value="Anticodon-binding domain"/>
    <property type="match status" value="1"/>
</dbReference>
<dbReference type="EC" id="6.1.1.21" evidence="2"/>
<name>A0A645I6X1_9ZZZZ</name>
<reference evidence="2" key="1">
    <citation type="submission" date="2019-08" db="EMBL/GenBank/DDBJ databases">
        <authorList>
            <person name="Kucharzyk K."/>
            <person name="Murdoch R.W."/>
            <person name="Higgins S."/>
            <person name="Loffler F."/>
        </authorList>
    </citation>
    <scope>NUCLEOTIDE SEQUENCE</scope>
</reference>
<accession>A0A645I6X1</accession>
<gene>
    <name evidence="2" type="primary">hisS_59</name>
    <name evidence="2" type="ORF">SDC9_194237</name>
</gene>
<protein>
    <submittedName>
        <fullName evidence="2">Histidine--tRNA ligase</fullName>
        <ecNumber evidence="2">6.1.1.21</ecNumber>
    </submittedName>
</protein>
<keyword evidence="2" id="KW-0436">Ligase</keyword>
<dbReference type="InterPro" id="IPR036621">
    <property type="entry name" value="Anticodon-bd_dom_sf"/>
</dbReference>